<dbReference type="GO" id="GO:0090730">
    <property type="term" value="C:Las1 complex"/>
    <property type="evidence" value="ECO:0007669"/>
    <property type="project" value="InterPro"/>
</dbReference>
<evidence type="ECO:0000313" key="1">
    <source>
        <dbReference type="EMBL" id="CAH7665742.1"/>
    </source>
</evidence>
<accession>A0AAV0ACN6</accession>
<comment type="caution">
    <text evidence="1">The sequence shown here is derived from an EMBL/GenBank/DDBJ whole genome shotgun (WGS) entry which is preliminary data.</text>
</comment>
<dbReference type="EMBL" id="CALTRL010000005">
    <property type="protein sequence ID" value="CAH7665742.1"/>
    <property type="molecule type" value="Genomic_DNA"/>
</dbReference>
<dbReference type="InterPro" id="IPR007174">
    <property type="entry name" value="Las1"/>
</dbReference>
<keyword evidence="2" id="KW-1185">Reference proteome</keyword>
<dbReference type="GO" id="GO:0000460">
    <property type="term" value="P:maturation of 5.8S rRNA"/>
    <property type="evidence" value="ECO:0007669"/>
    <property type="project" value="TreeGrafter"/>
</dbReference>
<name>A0AAV0ACN6_PHAPC</name>
<dbReference type="PANTHER" id="PTHR15002:SF0">
    <property type="entry name" value="RIBOSOMAL BIOGENESIS PROTEIN LAS1L"/>
    <property type="match status" value="1"/>
</dbReference>
<sequence>MVINRFRRLPWADSQEFIDVFQLLFNSSAESDQNLRIGLNHLYAWSIRFPSELPPAIESTHSLLRVLSSYHRSIHQTDSIHQSRLALAMALIRFVNGLVDQLQTGLYARSLSQIANQIGLPLSFVQIRHRATHEDLPSHSILVDSAKMALDWLYNNYWAPTVNEMNGTQSLPDSKGTSHQQQEERLVELLRHYKRLRKRSLIDQTDKEFIRLQSQISDWIRITTKSFIELGISNNRVYSKFLAGKAVDDDEVVVDFEEEMEIRSLNVLCKVLCQSDFFVPKSLLKRNQLINSFLLPRHLKELYEPLINFIDQLYSKRASISFKKLLISKILEIILVDRVKTIEQLRFHKTHRAVDEQDKGLDGGGSSSYVFTISAWLVSILNGLDQFGNGCEPEDNEIQQESLRDHVLKQLILKPNPFNDLLIETYNQLF</sequence>
<proteinExistence type="predicted"/>
<dbReference type="Proteomes" id="UP001153365">
    <property type="component" value="Unassembled WGS sequence"/>
</dbReference>
<dbReference type="Pfam" id="PF04031">
    <property type="entry name" value="Las1"/>
    <property type="match status" value="1"/>
</dbReference>
<dbReference type="PANTHER" id="PTHR15002">
    <property type="entry name" value="RIBOSOMAL BIOGENESIS PROTEIN LAS1L"/>
    <property type="match status" value="1"/>
</dbReference>
<evidence type="ECO:0000313" key="2">
    <source>
        <dbReference type="Proteomes" id="UP001153365"/>
    </source>
</evidence>
<reference evidence="1" key="1">
    <citation type="submission" date="2022-06" db="EMBL/GenBank/DDBJ databases">
        <authorList>
            <consortium name="SYNGENTA / RWTH Aachen University"/>
        </authorList>
    </citation>
    <scope>NUCLEOTIDE SEQUENCE</scope>
</reference>
<dbReference type="GO" id="GO:0004519">
    <property type="term" value="F:endonuclease activity"/>
    <property type="evidence" value="ECO:0007669"/>
    <property type="project" value="InterPro"/>
</dbReference>
<protein>
    <submittedName>
        <fullName evidence="1">Las1-like-domain-containing protein</fullName>
    </submittedName>
</protein>
<gene>
    <name evidence="1" type="ORF">PPACK8108_LOCUS27</name>
</gene>
<dbReference type="GO" id="GO:0030687">
    <property type="term" value="C:preribosome, large subunit precursor"/>
    <property type="evidence" value="ECO:0007669"/>
    <property type="project" value="TreeGrafter"/>
</dbReference>
<dbReference type="AlphaFoldDB" id="A0AAV0ACN6"/>
<organism evidence="1 2">
    <name type="scientific">Phakopsora pachyrhizi</name>
    <name type="common">Asian soybean rust disease fungus</name>
    <dbReference type="NCBI Taxonomy" id="170000"/>
    <lineage>
        <taxon>Eukaryota</taxon>
        <taxon>Fungi</taxon>
        <taxon>Dikarya</taxon>
        <taxon>Basidiomycota</taxon>
        <taxon>Pucciniomycotina</taxon>
        <taxon>Pucciniomycetes</taxon>
        <taxon>Pucciniales</taxon>
        <taxon>Phakopsoraceae</taxon>
        <taxon>Phakopsora</taxon>
    </lineage>
</organism>
<dbReference type="GO" id="GO:0000470">
    <property type="term" value="P:maturation of LSU-rRNA"/>
    <property type="evidence" value="ECO:0007669"/>
    <property type="project" value="TreeGrafter"/>
</dbReference>